<feature type="region of interest" description="Disordered" evidence="1">
    <location>
        <begin position="92"/>
        <end position="116"/>
    </location>
</feature>
<dbReference type="InterPro" id="IPR036691">
    <property type="entry name" value="Endo/exonu/phosph_ase_sf"/>
</dbReference>
<dbReference type="SUPFAM" id="SSF56219">
    <property type="entry name" value="DNase I-like"/>
    <property type="match status" value="1"/>
</dbReference>
<sequence length="268" mass="30115">MAREKMHSEKPKTTTKVWVQKVFGTQVTDSTVPISNPFEALEHVPEHQPESQDHRTLPARSNILDGSFLPRPSLLTGMSLVLIRMTDCLEGTSVPSHPRSAPSSPGTPSGPSRKRERVTRFGCSGIITWKSRLRKTMCSLSMLGYQLQCVRKKCWLLLYMCCHIPTRRQLWDGLLATSSTTLPWIVMGYFNVMKGLSEQVRCKALDPLALEDFNDCLMNCRLEDAGYCGSSFSWTNGRIAKRLDRVLHNEIYGSSTPGQGQAANKDFF</sequence>
<dbReference type="Proteomes" id="UP001454036">
    <property type="component" value="Unassembled WGS sequence"/>
</dbReference>
<reference evidence="2 3" key="1">
    <citation type="submission" date="2024-01" db="EMBL/GenBank/DDBJ databases">
        <title>The complete chloroplast genome sequence of Lithospermum erythrorhizon: insights into the phylogenetic relationship among Boraginaceae species and the maternal lineages of purple gromwells.</title>
        <authorList>
            <person name="Okada T."/>
            <person name="Watanabe K."/>
        </authorList>
    </citation>
    <scope>NUCLEOTIDE SEQUENCE [LARGE SCALE GENOMIC DNA]</scope>
</reference>
<comment type="caution">
    <text evidence="2">The sequence shown here is derived from an EMBL/GenBank/DDBJ whole genome shotgun (WGS) entry which is preliminary data.</text>
</comment>
<protein>
    <submittedName>
        <fullName evidence="2">Uncharacterized protein</fullName>
    </submittedName>
</protein>
<keyword evidence="3" id="KW-1185">Reference proteome</keyword>
<dbReference type="AlphaFoldDB" id="A0AAV3RNI0"/>
<accession>A0AAV3RNI0</accession>
<proteinExistence type="predicted"/>
<evidence type="ECO:0000313" key="3">
    <source>
        <dbReference type="Proteomes" id="UP001454036"/>
    </source>
</evidence>
<evidence type="ECO:0000256" key="1">
    <source>
        <dbReference type="SAM" id="MobiDB-lite"/>
    </source>
</evidence>
<name>A0AAV3RNI0_LITER</name>
<feature type="compositionally biased region" description="Low complexity" evidence="1">
    <location>
        <begin position="98"/>
        <end position="111"/>
    </location>
</feature>
<gene>
    <name evidence="2" type="ORF">LIER_28968</name>
</gene>
<evidence type="ECO:0000313" key="2">
    <source>
        <dbReference type="EMBL" id="GAA0175872.1"/>
    </source>
</evidence>
<dbReference type="PANTHER" id="PTHR33710">
    <property type="entry name" value="BNAC02G09200D PROTEIN"/>
    <property type="match status" value="1"/>
</dbReference>
<organism evidence="2 3">
    <name type="scientific">Lithospermum erythrorhizon</name>
    <name type="common">Purple gromwell</name>
    <name type="synonym">Lithospermum officinale var. erythrorhizon</name>
    <dbReference type="NCBI Taxonomy" id="34254"/>
    <lineage>
        <taxon>Eukaryota</taxon>
        <taxon>Viridiplantae</taxon>
        <taxon>Streptophyta</taxon>
        <taxon>Embryophyta</taxon>
        <taxon>Tracheophyta</taxon>
        <taxon>Spermatophyta</taxon>
        <taxon>Magnoliopsida</taxon>
        <taxon>eudicotyledons</taxon>
        <taxon>Gunneridae</taxon>
        <taxon>Pentapetalae</taxon>
        <taxon>asterids</taxon>
        <taxon>lamiids</taxon>
        <taxon>Boraginales</taxon>
        <taxon>Boraginaceae</taxon>
        <taxon>Boraginoideae</taxon>
        <taxon>Lithospermeae</taxon>
        <taxon>Lithospermum</taxon>
    </lineage>
</organism>
<dbReference type="EMBL" id="BAABME010009822">
    <property type="protein sequence ID" value="GAA0175872.1"/>
    <property type="molecule type" value="Genomic_DNA"/>
</dbReference>
<dbReference type="PANTHER" id="PTHR33710:SF71">
    <property type="entry name" value="ENDONUCLEASE_EXONUCLEASE_PHOSPHATASE DOMAIN-CONTAINING PROTEIN"/>
    <property type="match status" value="1"/>
</dbReference>